<dbReference type="InterPro" id="IPR011050">
    <property type="entry name" value="Pectin_lyase_fold/virulence"/>
</dbReference>
<dbReference type="Proteomes" id="UP001470230">
    <property type="component" value="Unassembled WGS sequence"/>
</dbReference>
<dbReference type="EMBL" id="JAPFFF010000010">
    <property type="protein sequence ID" value="KAK8881304.1"/>
    <property type="molecule type" value="Genomic_DNA"/>
</dbReference>
<organism evidence="3 4">
    <name type="scientific">Tritrichomonas musculus</name>
    <dbReference type="NCBI Taxonomy" id="1915356"/>
    <lineage>
        <taxon>Eukaryota</taxon>
        <taxon>Metamonada</taxon>
        <taxon>Parabasalia</taxon>
        <taxon>Tritrichomonadida</taxon>
        <taxon>Tritrichomonadidae</taxon>
        <taxon>Tritrichomonas</taxon>
    </lineage>
</organism>
<evidence type="ECO:0000313" key="4">
    <source>
        <dbReference type="Proteomes" id="UP001470230"/>
    </source>
</evidence>
<dbReference type="SUPFAM" id="SSF51126">
    <property type="entry name" value="Pectin lyase-like"/>
    <property type="match status" value="1"/>
</dbReference>
<accession>A0ABR2JRI0</accession>
<dbReference type="InterPro" id="IPR039448">
    <property type="entry name" value="Beta_helix"/>
</dbReference>
<evidence type="ECO:0000313" key="3">
    <source>
        <dbReference type="EMBL" id="KAK8881304.1"/>
    </source>
</evidence>
<feature type="region of interest" description="Disordered" evidence="1">
    <location>
        <begin position="1"/>
        <end position="25"/>
    </location>
</feature>
<feature type="domain" description="Right handed beta helix" evidence="2">
    <location>
        <begin position="76"/>
        <end position="225"/>
    </location>
</feature>
<gene>
    <name evidence="3" type="ORF">M9Y10_004039</name>
</gene>
<evidence type="ECO:0000256" key="1">
    <source>
        <dbReference type="SAM" id="MobiDB-lite"/>
    </source>
</evidence>
<name>A0ABR2JRI0_9EUKA</name>
<sequence length="577" mass="66382">MIKERADQIFPTPKKQPEHLSSVSSSSGITINNIFKNENEKFNSKEIAFVVENNRSVTFEKCIFDRNYISCLIMPNSQARFVECTFKGDLFASIYALNCTKLEIEDCKFENISGTSFIIYNTYCRVYNTIITNSSSPAICITGKKSKALFSYCEFNCSKDDASSVICQNFSRSLFYGCSFSECQVPSIIIRNNSISQYFNCNITINSTNEYFMDIYENSKVTLYNINNGKNIKSKVRFSDDSTFECLNGPPKVLSQKKIFYSLPVDSGDNTADLYEVLIDSNCAGCCIAKSENYMYCPRGHFYCANCTKKNSNTKSCPKCGNPLYSYSRSYVQNQIEDYIQNHSEDPCKRQLLFLLISNIPSDELRIHARQVMKLYKSKFIIDWLTSYDEPFFNHAQPVLSMLFSIVSYAGKKYNENGQYPIFYSLNAPVINFLNDYISEMATITPDLFEHIMEMIFKLDKEAESDPTLLNSFDMKDIMGDLACLFTYRTKPQYEGFTADFFHEYADVLISELHSRNRNQLVVFKAMVAVYVIPKCLKYEFDMSPIYEKLAEEDIFKDDALRFFGDLSDKLLGIWNS</sequence>
<comment type="caution">
    <text evidence="3">The sequence shown here is derived from an EMBL/GenBank/DDBJ whole genome shotgun (WGS) entry which is preliminary data.</text>
</comment>
<dbReference type="Pfam" id="PF13229">
    <property type="entry name" value="Beta_helix"/>
    <property type="match status" value="1"/>
</dbReference>
<protein>
    <recommendedName>
        <fullName evidence="2">Right handed beta helix domain-containing protein</fullName>
    </recommendedName>
</protein>
<reference evidence="3 4" key="1">
    <citation type="submission" date="2024-04" db="EMBL/GenBank/DDBJ databases">
        <title>Tritrichomonas musculus Genome.</title>
        <authorList>
            <person name="Alves-Ferreira E."/>
            <person name="Grigg M."/>
            <person name="Lorenzi H."/>
            <person name="Galac M."/>
        </authorList>
    </citation>
    <scope>NUCLEOTIDE SEQUENCE [LARGE SCALE GENOMIC DNA]</scope>
    <source>
        <strain evidence="3 4">EAF2021</strain>
    </source>
</reference>
<keyword evidence="4" id="KW-1185">Reference proteome</keyword>
<proteinExistence type="predicted"/>
<evidence type="ECO:0000259" key="2">
    <source>
        <dbReference type="Pfam" id="PF13229"/>
    </source>
</evidence>